<dbReference type="AlphaFoldDB" id="A0A8H3TZ61"/>
<reference evidence="3" key="1">
    <citation type="submission" date="2020-07" db="EMBL/GenBank/DDBJ databases">
        <title>Draft Genome Sequence of a Deep-Sea Yeast, Naganishia (Cryptococcus) liquefaciens strain N6.</title>
        <authorList>
            <person name="Han Y.W."/>
            <person name="Kajitani R."/>
            <person name="Morimoto H."/>
            <person name="Parhat M."/>
            <person name="Tsubouchi H."/>
            <person name="Bakenova O."/>
            <person name="Ogata M."/>
            <person name="Argunhan B."/>
            <person name="Aoki R."/>
            <person name="Kajiwara S."/>
            <person name="Itoh T."/>
            <person name="Iwasaki H."/>
        </authorList>
    </citation>
    <scope>NUCLEOTIDE SEQUENCE</scope>
    <source>
        <strain evidence="3">N6</strain>
    </source>
</reference>
<feature type="compositionally biased region" description="Low complexity" evidence="1">
    <location>
        <begin position="187"/>
        <end position="201"/>
    </location>
</feature>
<evidence type="ECO:0000313" key="3">
    <source>
        <dbReference type="EMBL" id="GHJ89508.1"/>
    </source>
</evidence>
<evidence type="ECO:0000259" key="2">
    <source>
        <dbReference type="PROSITE" id="PS50234"/>
    </source>
</evidence>
<dbReference type="PANTHER" id="PTHR34706:SF1">
    <property type="entry name" value="VWFA DOMAIN-CONTAINING PROTEIN"/>
    <property type="match status" value="1"/>
</dbReference>
<dbReference type="Proteomes" id="UP000620104">
    <property type="component" value="Unassembled WGS sequence"/>
</dbReference>
<keyword evidence="4" id="KW-1185">Reference proteome</keyword>
<feature type="compositionally biased region" description="Polar residues" evidence="1">
    <location>
        <begin position="359"/>
        <end position="368"/>
    </location>
</feature>
<feature type="compositionally biased region" description="Pro residues" evidence="1">
    <location>
        <begin position="338"/>
        <end position="347"/>
    </location>
</feature>
<dbReference type="EMBL" id="BLZA01000043">
    <property type="protein sequence ID" value="GHJ89508.1"/>
    <property type="molecule type" value="Genomic_DNA"/>
</dbReference>
<feature type="compositionally biased region" description="Low complexity" evidence="1">
    <location>
        <begin position="123"/>
        <end position="149"/>
    </location>
</feature>
<organism evidence="3 4">
    <name type="scientific">Naganishia liquefaciens</name>
    <dbReference type="NCBI Taxonomy" id="104408"/>
    <lineage>
        <taxon>Eukaryota</taxon>
        <taxon>Fungi</taxon>
        <taxon>Dikarya</taxon>
        <taxon>Basidiomycota</taxon>
        <taxon>Agaricomycotina</taxon>
        <taxon>Tremellomycetes</taxon>
        <taxon>Filobasidiales</taxon>
        <taxon>Filobasidiaceae</taxon>
        <taxon>Naganishia</taxon>
    </lineage>
</organism>
<proteinExistence type="predicted"/>
<comment type="caution">
    <text evidence="3">The sequence shown here is derived from an EMBL/GenBank/DDBJ whole genome shotgun (WGS) entry which is preliminary data.</text>
</comment>
<feature type="compositionally biased region" description="Pro residues" evidence="1">
    <location>
        <begin position="320"/>
        <end position="330"/>
    </location>
</feature>
<accession>A0A8H3TZ61</accession>
<feature type="compositionally biased region" description="Pro residues" evidence="1">
    <location>
        <begin position="89"/>
        <end position="99"/>
    </location>
</feature>
<dbReference type="PROSITE" id="PS50234">
    <property type="entry name" value="VWFA"/>
    <property type="match status" value="1"/>
</dbReference>
<feature type="compositionally biased region" description="Basic and acidic residues" evidence="1">
    <location>
        <begin position="214"/>
        <end position="264"/>
    </location>
</feature>
<dbReference type="SUPFAM" id="SSF53300">
    <property type="entry name" value="vWA-like"/>
    <property type="match status" value="1"/>
</dbReference>
<dbReference type="InterPro" id="IPR002035">
    <property type="entry name" value="VWF_A"/>
</dbReference>
<dbReference type="Gene3D" id="3.40.50.410">
    <property type="entry name" value="von Willebrand factor, type A domain"/>
    <property type="match status" value="1"/>
</dbReference>
<dbReference type="SMART" id="SM00327">
    <property type="entry name" value="VWA"/>
    <property type="match status" value="1"/>
</dbReference>
<feature type="domain" description="VWFA" evidence="2">
    <location>
        <begin position="381"/>
        <end position="591"/>
    </location>
</feature>
<evidence type="ECO:0000256" key="1">
    <source>
        <dbReference type="SAM" id="MobiDB-lite"/>
    </source>
</evidence>
<name>A0A8H3TZ61_9TREE</name>
<dbReference type="OrthoDB" id="2142040at2759"/>
<dbReference type="InterPro" id="IPR036465">
    <property type="entry name" value="vWFA_dom_sf"/>
</dbReference>
<feature type="region of interest" description="Disordered" evidence="1">
    <location>
        <begin position="85"/>
        <end position="286"/>
    </location>
</feature>
<dbReference type="Pfam" id="PF00092">
    <property type="entry name" value="VWA"/>
    <property type="match status" value="1"/>
</dbReference>
<feature type="region of interest" description="Disordered" evidence="1">
    <location>
        <begin position="312"/>
        <end position="368"/>
    </location>
</feature>
<feature type="compositionally biased region" description="Low complexity" evidence="1">
    <location>
        <begin position="100"/>
        <end position="109"/>
    </location>
</feature>
<protein>
    <recommendedName>
        <fullName evidence="2">VWFA domain-containing protein</fullName>
    </recommendedName>
</protein>
<sequence>MYPRSANTIFVPRVADQFDVLTALGQEQRNQRGRIRPEYATAVFIAYIQNKMAKGRTRFEIGLKLQDLERGLPHLANSFRQARAQTGLPPSPLFPPPSSSPAVPASSNSQLGLLRTQSAYHPSSSATTSSMRRASTANMARPTATTATTVRPSDAEDNGEPPPPPYSRQDPEPEATAQLTRELSRLSTSAGGAAASSTSAAPRQGHGETNAAQAERERRELEEAIRLSRESAEQEEALRLSRESAEAEEMARLARERETHERTDVPPPLPARSTNPPSLLDDAPTMGTLAAPIQPIRTGSNNPFASALDAPHEERQVRYAPPPGPPPGHPGLPAQPTFTPPPGPSPGHPSTVTPPTNPFADSSAVSPTTHTPDLAILARYDTVILVDDSGSMAGDRWRQVRVALMDVVQRVVGAQESVVGQGEAEGVAIAFINSPAEGYNLTAPNSVEKLFNKVKPTNGTPTGAALQRILYPYMDQLEHVQQIKARGEQVPAGEEAKYINVIVLTDGAATDDMESPIVHVASRLDQGGFPLEQVGIQLIQIGNESEAREALQVLDDAIKEKHEVRDIVDTVVYDGHAVSAEQILKVLLGGIQRHLDERQVPRANGGYV</sequence>
<dbReference type="PANTHER" id="PTHR34706">
    <property type="entry name" value="SLR1338 PROTEIN"/>
    <property type="match status" value="1"/>
</dbReference>
<gene>
    <name evidence="3" type="ORF">NliqN6_5910</name>
</gene>
<evidence type="ECO:0000313" key="4">
    <source>
        <dbReference type="Proteomes" id="UP000620104"/>
    </source>
</evidence>